<sequence>MPLQASWLFSDTPEDIAYLKTLKVLAYSEGPLAPRVGDSLFCQGVNIVPIYGGTESGATTIVKRHQAEMDAGEWAWFRFSGRTNIRWEPQGEGTVECQFLTVPETHQVFVENLPDIKGYSTKDLFKRHPTKPNLYRIVGRLDDIFIMANGEKTVPGPMEDAMTASPFIKGAVMFGRERNQVGVLIEPNPQYKMEPGDEQVAKFRNLIWLVVAEANGNAPAFARIYKEMILMTQPERPMFRAPKGTVVKKPTLALYKKEIEEL</sequence>
<organism evidence="3 4">
    <name type="scientific">Mycena albidolilacea</name>
    <dbReference type="NCBI Taxonomy" id="1033008"/>
    <lineage>
        <taxon>Eukaryota</taxon>
        <taxon>Fungi</taxon>
        <taxon>Dikarya</taxon>
        <taxon>Basidiomycota</taxon>
        <taxon>Agaricomycotina</taxon>
        <taxon>Agaricomycetes</taxon>
        <taxon>Agaricomycetidae</taxon>
        <taxon>Agaricales</taxon>
        <taxon>Marasmiineae</taxon>
        <taxon>Mycenaceae</taxon>
        <taxon>Mycena</taxon>
    </lineage>
</organism>
<accession>A0AAD7AJI6</accession>
<dbReference type="InterPro" id="IPR051414">
    <property type="entry name" value="Adenylate-forming_Reductase"/>
</dbReference>
<dbReference type="PANTHER" id="PTHR43439">
    <property type="entry name" value="PHENYLACETATE-COENZYME A LIGASE"/>
    <property type="match status" value="1"/>
</dbReference>
<dbReference type="EMBL" id="JARIHO010000005">
    <property type="protein sequence ID" value="KAJ7360792.1"/>
    <property type="molecule type" value="Genomic_DNA"/>
</dbReference>
<dbReference type="SUPFAM" id="SSF56801">
    <property type="entry name" value="Acetyl-CoA synthetase-like"/>
    <property type="match status" value="1"/>
</dbReference>
<dbReference type="Pfam" id="PF23562">
    <property type="entry name" value="AMP-binding_C_3"/>
    <property type="match status" value="1"/>
</dbReference>
<name>A0AAD7AJI6_9AGAR</name>
<gene>
    <name evidence="3" type="ORF">DFH08DRAFT_1031008</name>
</gene>
<reference evidence="3" key="1">
    <citation type="submission" date="2023-03" db="EMBL/GenBank/DDBJ databases">
        <title>Massive genome expansion in bonnet fungi (Mycena s.s.) driven by repeated elements and novel gene families across ecological guilds.</title>
        <authorList>
            <consortium name="Lawrence Berkeley National Laboratory"/>
            <person name="Harder C.B."/>
            <person name="Miyauchi S."/>
            <person name="Viragh M."/>
            <person name="Kuo A."/>
            <person name="Thoen E."/>
            <person name="Andreopoulos B."/>
            <person name="Lu D."/>
            <person name="Skrede I."/>
            <person name="Drula E."/>
            <person name="Henrissat B."/>
            <person name="Morin E."/>
            <person name="Kohler A."/>
            <person name="Barry K."/>
            <person name="LaButti K."/>
            <person name="Morin E."/>
            <person name="Salamov A."/>
            <person name="Lipzen A."/>
            <person name="Mereny Z."/>
            <person name="Hegedus B."/>
            <person name="Baldrian P."/>
            <person name="Stursova M."/>
            <person name="Weitz H."/>
            <person name="Taylor A."/>
            <person name="Grigoriev I.V."/>
            <person name="Nagy L.G."/>
            <person name="Martin F."/>
            <person name="Kauserud H."/>
        </authorList>
    </citation>
    <scope>NUCLEOTIDE SEQUENCE</scope>
    <source>
        <strain evidence="3">CBHHK002</strain>
    </source>
</reference>
<comment type="caution">
    <text evidence="3">The sequence shown here is derived from an EMBL/GenBank/DDBJ whole genome shotgun (WGS) entry which is preliminary data.</text>
</comment>
<keyword evidence="1" id="KW-0596">Phosphopantetheine</keyword>
<dbReference type="AlphaFoldDB" id="A0AAD7AJI6"/>
<protein>
    <submittedName>
        <fullName evidence="3">Uncharacterized protein</fullName>
    </submittedName>
</protein>
<evidence type="ECO:0000256" key="1">
    <source>
        <dbReference type="ARBA" id="ARBA00022450"/>
    </source>
</evidence>
<dbReference type="PANTHER" id="PTHR43439:SF2">
    <property type="entry name" value="ENZYME, PUTATIVE (JCVI)-RELATED"/>
    <property type="match status" value="1"/>
</dbReference>
<evidence type="ECO:0000256" key="2">
    <source>
        <dbReference type="ARBA" id="ARBA00022553"/>
    </source>
</evidence>
<proteinExistence type="predicted"/>
<evidence type="ECO:0000313" key="3">
    <source>
        <dbReference type="EMBL" id="KAJ7360792.1"/>
    </source>
</evidence>
<keyword evidence="2" id="KW-0597">Phosphoprotein</keyword>
<keyword evidence="4" id="KW-1185">Reference proteome</keyword>
<dbReference type="Proteomes" id="UP001218218">
    <property type="component" value="Unassembled WGS sequence"/>
</dbReference>
<evidence type="ECO:0000313" key="4">
    <source>
        <dbReference type="Proteomes" id="UP001218218"/>
    </source>
</evidence>